<dbReference type="Proteomes" id="UP001153678">
    <property type="component" value="Unassembled WGS sequence"/>
</dbReference>
<dbReference type="EMBL" id="CAMKVN010000929">
    <property type="protein sequence ID" value="CAI2172353.1"/>
    <property type="molecule type" value="Genomic_DNA"/>
</dbReference>
<evidence type="ECO:0000256" key="2">
    <source>
        <dbReference type="SAM" id="MobiDB-lite"/>
    </source>
</evidence>
<comment type="caution">
    <text evidence="4">The sequence shown here is derived from an EMBL/GenBank/DDBJ whole genome shotgun (WGS) entry which is preliminary data.</text>
</comment>
<feature type="compositionally biased region" description="Low complexity" evidence="2">
    <location>
        <begin position="33"/>
        <end position="44"/>
    </location>
</feature>
<gene>
    <name evidence="4" type="ORF">FWILDA_LOCUS5536</name>
</gene>
<feature type="coiled-coil region" evidence="1">
    <location>
        <begin position="198"/>
        <end position="333"/>
    </location>
</feature>
<keyword evidence="3" id="KW-1133">Transmembrane helix</keyword>
<evidence type="ECO:0000313" key="4">
    <source>
        <dbReference type="EMBL" id="CAI2172353.1"/>
    </source>
</evidence>
<proteinExistence type="predicted"/>
<protein>
    <submittedName>
        <fullName evidence="4">14530_t:CDS:1</fullName>
    </submittedName>
</protein>
<keyword evidence="3" id="KW-0812">Transmembrane</keyword>
<organism evidence="4 5">
    <name type="scientific">Funneliformis geosporum</name>
    <dbReference type="NCBI Taxonomy" id="1117311"/>
    <lineage>
        <taxon>Eukaryota</taxon>
        <taxon>Fungi</taxon>
        <taxon>Fungi incertae sedis</taxon>
        <taxon>Mucoromycota</taxon>
        <taxon>Glomeromycotina</taxon>
        <taxon>Glomeromycetes</taxon>
        <taxon>Glomerales</taxon>
        <taxon>Glomeraceae</taxon>
        <taxon>Funneliformis</taxon>
    </lineage>
</organism>
<evidence type="ECO:0000256" key="1">
    <source>
        <dbReference type="SAM" id="Coils"/>
    </source>
</evidence>
<reference evidence="4" key="1">
    <citation type="submission" date="2022-08" db="EMBL/GenBank/DDBJ databases">
        <authorList>
            <person name="Kallberg Y."/>
            <person name="Tangrot J."/>
            <person name="Rosling A."/>
        </authorList>
    </citation>
    <scope>NUCLEOTIDE SEQUENCE</scope>
    <source>
        <strain evidence="4">Wild A</strain>
    </source>
</reference>
<evidence type="ECO:0000313" key="5">
    <source>
        <dbReference type="Proteomes" id="UP001153678"/>
    </source>
</evidence>
<accession>A0A9W4SKF2</accession>
<keyword evidence="3" id="KW-0472">Membrane</keyword>
<feature type="region of interest" description="Disordered" evidence="2">
    <location>
        <begin position="33"/>
        <end position="58"/>
    </location>
</feature>
<sequence length="558" mass="64409">MVMSAPQTQRLNANLSVDIPPYSNVSSPVSSPSPSFSASAFNSPRQYDSVPPSPTISGSWNVNKSHAELTSLLKEAYGRICHDLTLAAEIGKSLLENNIALKSKYESTIVQLQHLQRARTKASTFTIQHQIGDKHATPIAPPNTSFMEEPMEFDESDTESLQAWSSSHDFLASGEAPFKRKNREHQNSGLNYKDLENIKELEIRNQELHQQLDDALRDNNDRDKSNKAKVRKLEADVKHFQDECLMASQQIEDLERENERLVQKQKAEFWNIKYNKKSNDNDDIIDALVQRVQELEDQNILLERSKSEIERRCSRLTAELETLQMEFNELLQTTDNYEMLQIDNLRKDEIISELSESLEEQRALVVNYRSGIWTQKNSRANSVSDGSIMSKAIRRLSDPDGMRAMFGVAPKQNSQDSSIRKTLLSELENEWFRELTMFKRDVKKGNGESDTSPPFSPISSETDLKDFFISSGARPDDDNFDNLTLDYLSDDEFSFLDEFDVENEKANQQRAWFWRRWARALVRFLRTIWRWCRFIFFLIAGLFLALYRGPDYLLPNEL</sequence>
<dbReference type="OrthoDB" id="9451547at2759"/>
<dbReference type="AlphaFoldDB" id="A0A9W4SKF2"/>
<name>A0A9W4SKF2_9GLOM</name>
<keyword evidence="5" id="KW-1185">Reference proteome</keyword>
<keyword evidence="1" id="KW-0175">Coiled coil</keyword>
<evidence type="ECO:0000256" key="3">
    <source>
        <dbReference type="SAM" id="Phobius"/>
    </source>
</evidence>
<feature type="transmembrane region" description="Helical" evidence="3">
    <location>
        <begin position="528"/>
        <end position="547"/>
    </location>
</feature>